<keyword evidence="3" id="KW-0238">DNA-binding</keyword>
<dbReference type="InterPro" id="IPR002104">
    <property type="entry name" value="Integrase_catalytic"/>
</dbReference>
<dbReference type="RefSeq" id="WP_086974363.1">
    <property type="nucleotide sequence ID" value="NZ_NFSB01000045.1"/>
</dbReference>
<dbReference type="GO" id="GO:0003677">
    <property type="term" value="F:DNA binding"/>
    <property type="evidence" value="ECO:0007669"/>
    <property type="project" value="UniProtKB-KW"/>
</dbReference>
<gene>
    <name evidence="7" type="ORF">B8W72_01660</name>
</gene>
<dbReference type="GO" id="GO:0006310">
    <property type="term" value="P:DNA recombination"/>
    <property type="evidence" value="ECO:0007669"/>
    <property type="project" value="UniProtKB-KW"/>
</dbReference>
<dbReference type="Pfam" id="PF00589">
    <property type="entry name" value="Phage_integrase"/>
    <property type="match status" value="1"/>
</dbReference>
<organism evidence="7 8">
    <name type="scientific">Pseudomonas putida</name>
    <name type="common">Arthrobacter siderocapsulatus</name>
    <dbReference type="NCBI Taxonomy" id="303"/>
    <lineage>
        <taxon>Bacteria</taxon>
        <taxon>Pseudomonadati</taxon>
        <taxon>Pseudomonadota</taxon>
        <taxon>Gammaproteobacteria</taxon>
        <taxon>Pseudomonadales</taxon>
        <taxon>Pseudomonadaceae</taxon>
        <taxon>Pseudomonas</taxon>
    </lineage>
</organism>
<dbReference type="AlphaFoldDB" id="A0A1Y3LK43"/>
<evidence type="ECO:0000259" key="6">
    <source>
        <dbReference type="PROSITE" id="PS51898"/>
    </source>
</evidence>
<dbReference type="SUPFAM" id="SSF56349">
    <property type="entry name" value="DNA breaking-rejoining enzymes"/>
    <property type="match status" value="1"/>
</dbReference>
<evidence type="ECO:0000256" key="4">
    <source>
        <dbReference type="ARBA" id="ARBA00023172"/>
    </source>
</evidence>
<dbReference type="PROSITE" id="PS51898">
    <property type="entry name" value="TYR_RECOMBINASE"/>
    <property type="match status" value="1"/>
</dbReference>
<feature type="domain" description="Tyr recombinase" evidence="6">
    <location>
        <begin position="367"/>
        <end position="568"/>
    </location>
</feature>
<comment type="caution">
    <text evidence="7">The sequence shown here is derived from an EMBL/GenBank/DDBJ whole genome shotgun (WGS) entry which is preliminary data.</text>
</comment>
<evidence type="ECO:0000256" key="3">
    <source>
        <dbReference type="ARBA" id="ARBA00023125"/>
    </source>
</evidence>
<keyword evidence="4" id="KW-0233">DNA recombination</keyword>
<evidence type="ECO:0000256" key="1">
    <source>
        <dbReference type="ARBA" id="ARBA00008857"/>
    </source>
</evidence>
<dbReference type="InterPro" id="IPR013762">
    <property type="entry name" value="Integrase-like_cat_sf"/>
</dbReference>
<dbReference type="EMBL" id="NFSB01000045">
    <property type="protein sequence ID" value="OUM38517.1"/>
    <property type="molecule type" value="Genomic_DNA"/>
</dbReference>
<dbReference type="Proteomes" id="UP000196082">
    <property type="component" value="Unassembled WGS sequence"/>
</dbReference>
<name>A0A1Y3LK43_PSEPU</name>
<accession>A0A1Y3LK43</accession>
<feature type="region of interest" description="Disordered" evidence="5">
    <location>
        <begin position="39"/>
        <end position="69"/>
    </location>
</feature>
<keyword evidence="2" id="KW-0229">DNA integration</keyword>
<evidence type="ECO:0000256" key="5">
    <source>
        <dbReference type="SAM" id="MobiDB-lite"/>
    </source>
</evidence>
<comment type="similarity">
    <text evidence="1">Belongs to the 'phage' integrase family.</text>
</comment>
<protein>
    <recommendedName>
        <fullName evidence="6">Tyr recombinase domain-containing protein</fullName>
    </recommendedName>
</protein>
<evidence type="ECO:0000313" key="8">
    <source>
        <dbReference type="Proteomes" id="UP000196082"/>
    </source>
</evidence>
<evidence type="ECO:0000313" key="7">
    <source>
        <dbReference type="EMBL" id="OUM38517.1"/>
    </source>
</evidence>
<dbReference type="InterPro" id="IPR011010">
    <property type="entry name" value="DNA_brk_join_enz"/>
</dbReference>
<dbReference type="InterPro" id="IPR050090">
    <property type="entry name" value="Tyrosine_recombinase_XerCD"/>
</dbReference>
<evidence type="ECO:0000256" key="2">
    <source>
        <dbReference type="ARBA" id="ARBA00022908"/>
    </source>
</evidence>
<dbReference type="PANTHER" id="PTHR30349:SF41">
    <property type="entry name" value="INTEGRASE_RECOMBINASE PROTEIN MJ0367-RELATED"/>
    <property type="match status" value="1"/>
</dbReference>
<dbReference type="GO" id="GO:0015074">
    <property type="term" value="P:DNA integration"/>
    <property type="evidence" value="ECO:0007669"/>
    <property type="project" value="UniProtKB-KW"/>
</dbReference>
<sequence>MTNKKPQTDELIYAGYVDTATLDEGPDCALDSYDLDDELDCESGAREGDLPQGAQIKDSVGGGRALDDDDEFVEEDDDDLSDELDQEYAADIEEAAEAELEELLRETGDVPLQQRAGGLVIKLAEYPNGDFPISAHSTYGENVWTLHTNRYSAVKRIYFDGMPEPMRELKKAITYHFIPDFSPFGTIRSFTTTYGQSMYFGMLEKYLFEPNFLDGTPESLALINHRMLNRALDAAKDSDSARHYHSLYYMIRLWGALSTQGLIPAQLKMNAKLEKVDTVERRKDVMRQFSGSLSTWQPFSEEDLSKLCEYAFFWTDKAIPRLLETVAYVKQNQLDTTTKAAIVRYETDHDVEKNLNISVDGTEILSASKKSYEYEYNTKQQHIYSWLRSYATSIDKIRNAVYILLALLTGLRSGELCILTFDDLIKYPDGSYALKIKRFKTSDEPSYDGEDDIIPLPSYIGQKIEDLETLRSIYTLKAQNFIFQSTKGRKTVNKPSTSMIQAITRELNAEVAVDRIHSHRFRKTIAEILINRSERNIDIIRHLFGHKSYSMTLKYISRNPHLVRGVAQAIEQNYTAEFTSLLTSIKEGASSGPQAERILDRLKARPDAFSGKQLKLTIYVYISHLLSSGEPLFIHRTALGSYCLSSESHTAPNLPPCLAHRKDVTSPLLPDPTHCDLSCEHAVVVGKAAQALADNVKFYTTVLENGGDSLTDKAKRLIAQKIESNSKHLETLNRQNSQASQIIASTVSV</sequence>
<proteinExistence type="inferred from homology"/>
<dbReference type="Gene3D" id="1.10.443.10">
    <property type="entry name" value="Intergrase catalytic core"/>
    <property type="match status" value="1"/>
</dbReference>
<reference evidence="7 8" key="1">
    <citation type="submission" date="2017-05" db="EMBL/GenBank/DDBJ databases">
        <title>Whole genome sequence of Pseudomonas putida isolate 1312 commercialized as a biostimulant.</title>
        <authorList>
            <person name="Crovadore J."/>
            <person name="Blanc P."/>
            <person name="Chablais R."/>
            <person name="Cochard B."/>
            <person name="Grizard D."/>
            <person name="Lefort F."/>
        </authorList>
    </citation>
    <scope>NUCLEOTIDE SEQUENCE [LARGE SCALE GENOMIC DNA]</scope>
    <source>
        <strain evidence="7 8">1312</strain>
    </source>
</reference>
<dbReference type="PANTHER" id="PTHR30349">
    <property type="entry name" value="PHAGE INTEGRASE-RELATED"/>
    <property type="match status" value="1"/>
</dbReference>